<keyword evidence="1 2" id="KW-0193">Cuticle</keyword>
<dbReference type="PROSITE" id="PS51155">
    <property type="entry name" value="CHIT_BIND_RR_2"/>
    <property type="match status" value="1"/>
</dbReference>
<protein>
    <submittedName>
        <fullName evidence="5">Cpr23B</fullName>
    </submittedName>
</protein>
<dbReference type="EMBL" id="CP012523">
    <property type="protein sequence ID" value="ALC39814.1"/>
    <property type="molecule type" value="Genomic_DNA"/>
</dbReference>
<dbReference type="InterPro" id="IPR031311">
    <property type="entry name" value="CHIT_BIND_RR_consensus"/>
</dbReference>
<dbReference type="GO" id="GO:0031012">
    <property type="term" value="C:extracellular matrix"/>
    <property type="evidence" value="ECO:0007669"/>
    <property type="project" value="TreeGrafter"/>
</dbReference>
<evidence type="ECO:0000313" key="6">
    <source>
        <dbReference type="Proteomes" id="UP000494163"/>
    </source>
</evidence>
<dbReference type="Proteomes" id="UP000494163">
    <property type="component" value="Chromosome 2L"/>
</dbReference>
<proteinExistence type="predicted"/>
<dbReference type="GO" id="GO:0005615">
    <property type="term" value="C:extracellular space"/>
    <property type="evidence" value="ECO:0007669"/>
    <property type="project" value="TreeGrafter"/>
</dbReference>
<accession>A0A0M4EB89</accession>
<sequence length="232" mass="25274">MAFKLLLLALALVASAQAEYEPSRRTTAANAVEVNTLQQRNSGEDFRNDYQTPRNNEQNSNATPDGYDYTEADANLLRAISNAATANEAPLAPVPLPDLQEPRQPEVYAPAKYSYNYEVNDETTGDIKSHSETRDGDVVRGSYSLIDPDGYKRIVTYTADREHGFNAVVNRVPYALKKLVSVDERASVARLSSEISAAAAVKDVDNSLSNSNAEDSYVKAARGDATTDGIYA</sequence>
<feature type="signal peptide" evidence="4">
    <location>
        <begin position="1"/>
        <end position="18"/>
    </location>
</feature>
<feature type="compositionally biased region" description="Polar residues" evidence="3">
    <location>
        <begin position="25"/>
        <end position="41"/>
    </location>
</feature>
<dbReference type="OMA" id="HEQNSEV"/>
<dbReference type="OrthoDB" id="6630425at2759"/>
<evidence type="ECO:0000256" key="1">
    <source>
        <dbReference type="ARBA" id="ARBA00022460"/>
    </source>
</evidence>
<dbReference type="PANTHER" id="PTHR12236:SF86">
    <property type="entry name" value="CCP84AC-RELATED"/>
    <property type="match status" value="1"/>
</dbReference>
<dbReference type="InterPro" id="IPR000618">
    <property type="entry name" value="Insect_cuticle"/>
</dbReference>
<name>A0A0M4EB89_DROBS</name>
<evidence type="ECO:0000256" key="3">
    <source>
        <dbReference type="SAM" id="MobiDB-lite"/>
    </source>
</evidence>
<feature type="region of interest" description="Disordered" evidence="3">
    <location>
        <begin position="24"/>
        <end position="69"/>
    </location>
</feature>
<reference evidence="5 6" key="1">
    <citation type="submission" date="2015-08" db="EMBL/GenBank/DDBJ databases">
        <title>Ancestral chromatin configuration constrains chromatin evolution on differentiating sex chromosomes in Drosophila.</title>
        <authorList>
            <person name="Zhou Q."/>
            <person name="Bachtrog D."/>
        </authorList>
    </citation>
    <scope>NUCLEOTIDE SEQUENCE [LARGE SCALE GENOMIC DNA]</scope>
    <source>
        <tissue evidence="5">Whole larvae</tissue>
    </source>
</reference>
<dbReference type="InterPro" id="IPR051217">
    <property type="entry name" value="Insect_Cuticle_Struc_Prot"/>
</dbReference>
<dbReference type="PRINTS" id="PR00947">
    <property type="entry name" value="CUTICLE"/>
</dbReference>
<evidence type="ECO:0000256" key="2">
    <source>
        <dbReference type="PROSITE-ProRule" id="PRU00497"/>
    </source>
</evidence>
<evidence type="ECO:0000256" key="4">
    <source>
        <dbReference type="SAM" id="SignalP"/>
    </source>
</evidence>
<dbReference type="PANTHER" id="PTHR12236">
    <property type="entry name" value="STRUCTURAL CONTITUENT OF CUTICLE"/>
    <property type="match status" value="1"/>
</dbReference>
<gene>
    <name evidence="5" type="ORF">Dbus_chr2Lg1899</name>
</gene>
<keyword evidence="4" id="KW-0732">Signal</keyword>
<evidence type="ECO:0000313" key="5">
    <source>
        <dbReference type="EMBL" id="ALC39814.1"/>
    </source>
</evidence>
<dbReference type="STRING" id="30019.A0A0M4EB89"/>
<feature type="chain" id="PRO_5005793181" evidence="4">
    <location>
        <begin position="19"/>
        <end position="232"/>
    </location>
</feature>
<dbReference type="GO" id="GO:0042302">
    <property type="term" value="F:structural constituent of cuticle"/>
    <property type="evidence" value="ECO:0007669"/>
    <property type="project" value="UniProtKB-UniRule"/>
</dbReference>
<dbReference type="Pfam" id="PF00379">
    <property type="entry name" value="Chitin_bind_4"/>
    <property type="match status" value="1"/>
</dbReference>
<feature type="compositionally biased region" description="Polar residues" evidence="3">
    <location>
        <begin position="49"/>
        <end position="63"/>
    </location>
</feature>
<keyword evidence="6" id="KW-1185">Reference proteome</keyword>
<organism evidence="5 6">
    <name type="scientific">Drosophila busckii</name>
    <name type="common">Fruit fly</name>
    <dbReference type="NCBI Taxonomy" id="30019"/>
    <lineage>
        <taxon>Eukaryota</taxon>
        <taxon>Metazoa</taxon>
        <taxon>Ecdysozoa</taxon>
        <taxon>Arthropoda</taxon>
        <taxon>Hexapoda</taxon>
        <taxon>Insecta</taxon>
        <taxon>Pterygota</taxon>
        <taxon>Neoptera</taxon>
        <taxon>Endopterygota</taxon>
        <taxon>Diptera</taxon>
        <taxon>Brachycera</taxon>
        <taxon>Muscomorpha</taxon>
        <taxon>Ephydroidea</taxon>
        <taxon>Drosophilidae</taxon>
        <taxon>Drosophila</taxon>
    </lineage>
</organism>
<dbReference type="AlphaFoldDB" id="A0A0M4EB89"/>
<dbReference type="PROSITE" id="PS00233">
    <property type="entry name" value="CHIT_BIND_RR_1"/>
    <property type="match status" value="1"/>
</dbReference>